<feature type="non-terminal residue" evidence="1">
    <location>
        <position position="1"/>
    </location>
</feature>
<protein>
    <recommendedName>
        <fullName evidence="3">Protein kinase domain-containing protein</fullName>
    </recommendedName>
</protein>
<dbReference type="AlphaFoldDB" id="A0A367IRC4"/>
<dbReference type="OrthoDB" id="2236246at2759"/>
<keyword evidence="2" id="KW-1185">Reference proteome</keyword>
<evidence type="ECO:0000313" key="1">
    <source>
        <dbReference type="EMBL" id="RCH80225.1"/>
    </source>
</evidence>
<dbReference type="STRING" id="86630.A0A367IRC4"/>
<evidence type="ECO:0000313" key="2">
    <source>
        <dbReference type="Proteomes" id="UP000252139"/>
    </source>
</evidence>
<name>A0A367IRC4_RHIAZ</name>
<feature type="non-terminal residue" evidence="1">
    <location>
        <position position="190"/>
    </location>
</feature>
<dbReference type="EMBL" id="PJQL01004032">
    <property type="protein sequence ID" value="RCH80225.1"/>
    <property type="molecule type" value="Genomic_DNA"/>
</dbReference>
<reference evidence="1 2" key="1">
    <citation type="journal article" date="2018" name="G3 (Bethesda)">
        <title>Phylogenetic and Phylogenomic Definition of Rhizopus Species.</title>
        <authorList>
            <person name="Gryganskyi A.P."/>
            <person name="Golan J."/>
            <person name="Dolatabadi S."/>
            <person name="Mondo S."/>
            <person name="Robb S."/>
            <person name="Idnurm A."/>
            <person name="Muszewska A."/>
            <person name="Steczkiewicz K."/>
            <person name="Masonjones S."/>
            <person name="Liao H.L."/>
            <person name="Gajdeczka M.T."/>
            <person name="Anike F."/>
            <person name="Vuek A."/>
            <person name="Anishchenko I.M."/>
            <person name="Voigt K."/>
            <person name="de Hoog G.S."/>
            <person name="Smith M.E."/>
            <person name="Heitman J."/>
            <person name="Vilgalys R."/>
            <person name="Stajich J.E."/>
        </authorList>
    </citation>
    <scope>NUCLEOTIDE SEQUENCE [LARGE SCALE GENOMIC DNA]</scope>
    <source>
        <strain evidence="1 2">CBS 357.93</strain>
    </source>
</reference>
<proteinExistence type="predicted"/>
<comment type="caution">
    <text evidence="1">The sequence shown here is derived from an EMBL/GenBank/DDBJ whole genome shotgun (WGS) entry which is preliminary data.</text>
</comment>
<evidence type="ECO:0008006" key="3">
    <source>
        <dbReference type="Google" id="ProtNLM"/>
    </source>
</evidence>
<dbReference type="Proteomes" id="UP000252139">
    <property type="component" value="Unassembled WGS sequence"/>
</dbReference>
<gene>
    <name evidence="1" type="ORF">CU097_002863</name>
</gene>
<organism evidence="1 2">
    <name type="scientific">Rhizopus azygosporus</name>
    <name type="common">Rhizopus microsporus var. azygosporus</name>
    <dbReference type="NCBI Taxonomy" id="86630"/>
    <lineage>
        <taxon>Eukaryota</taxon>
        <taxon>Fungi</taxon>
        <taxon>Fungi incertae sedis</taxon>
        <taxon>Mucoromycota</taxon>
        <taxon>Mucoromycotina</taxon>
        <taxon>Mucoromycetes</taxon>
        <taxon>Mucorales</taxon>
        <taxon>Mucorineae</taxon>
        <taxon>Rhizopodaceae</taxon>
        <taxon>Rhizopus</taxon>
    </lineage>
</organism>
<accession>A0A367IRC4</accession>
<sequence length="190" mass="21704">RETTQIAQKETLLKIKQSKDSDEESGQCPSFPLITITLSNITLDNSTLNKNDPREFHCKGTYQGVPIEFNMPDRLAACRNMGVYFNMFEATLSELDINYKEILSDKPGLFLLRQHYPNECLRDYMLKKRANGNGIDMEPMHAIQAGINLFSMVADAHALNMFLVGVDTKNIFVDIDGSLRFFGFRYSFQK</sequence>